<keyword evidence="2" id="KW-0812">Transmembrane</keyword>
<dbReference type="EMBL" id="AZIM01000205">
    <property type="protein sequence ID" value="ETE72578.1"/>
    <property type="molecule type" value="Genomic_DNA"/>
</dbReference>
<feature type="non-terminal residue" evidence="3">
    <location>
        <position position="1"/>
    </location>
</feature>
<evidence type="ECO:0000256" key="1">
    <source>
        <dbReference type="SAM" id="MobiDB-lite"/>
    </source>
</evidence>
<keyword evidence="4" id="KW-1185">Reference proteome</keyword>
<evidence type="ECO:0000313" key="3">
    <source>
        <dbReference type="EMBL" id="ETE72578.1"/>
    </source>
</evidence>
<feature type="transmembrane region" description="Helical" evidence="2">
    <location>
        <begin position="38"/>
        <end position="61"/>
    </location>
</feature>
<name>V8PF02_OPHHA</name>
<feature type="region of interest" description="Disordered" evidence="1">
    <location>
        <begin position="204"/>
        <end position="229"/>
    </location>
</feature>
<gene>
    <name evidence="3" type="ORF">L345_01591</name>
</gene>
<evidence type="ECO:0000313" key="4">
    <source>
        <dbReference type="Proteomes" id="UP000018936"/>
    </source>
</evidence>
<evidence type="ECO:0000256" key="2">
    <source>
        <dbReference type="SAM" id="Phobius"/>
    </source>
</evidence>
<dbReference type="AlphaFoldDB" id="V8PF02"/>
<reference evidence="3 4" key="1">
    <citation type="journal article" date="2013" name="Proc. Natl. Acad. Sci. U.S.A.">
        <title>The king cobra genome reveals dynamic gene evolution and adaptation in the snake venom system.</title>
        <authorList>
            <person name="Vonk F.J."/>
            <person name="Casewell N.R."/>
            <person name="Henkel C.V."/>
            <person name="Heimberg A.M."/>
            <person name="Jansen H.J."/>
            <person name="McCleary R.J."/>
            <person name="Kerkkamp H.M."/>
            <person name="Vos R.A."/>
            <person name="Guerreiro I."/>
            <person name="Calvete J.J."/>
            <person name="Wuster W."/>
            <person name="Woods A.E."/>
            <person name="Logan J.M."/>
            <person name="Harrison R.A."/>
            <person name="Castoe T.A."/>
            <person name="de Koning A.P."/>
            <person name="Pollock D.D."/>
            <person name="Yandell M."/>
            <person name="Calderon D."/>
            <person name="Renjifo C."/>
            <person name="Currier R.B."/>
            <person name="Salgado D."/>
            <person name="Pla D."/>
            <person name="Sanz L."/>
            <person name="Hyder A.S."/>
            <person name="Ribeiro J.M."/>
            <person name="Arntzen J.W."/>
            <person name="van den Thillart G.E."/>
            <person name="Boetzer M."/>
            <person name="Pirovano W."/>
            <person name="Dirks R.P."/>
            <person name="Spaink H.P."/>
            <person name="Duboule D."/>
            <person name="McGlinn E."/>
            <person name="Kini R.M."/>
            <person name="Richardson M.K."/>
        </authorList>
    </citation>
    <scope>NUCLEOTIDE SEQUENCE</scope>
    <source>
        <tissue evidence="3">Blood</tissue>
    </source>
</reference>
<organism evidence="3 4">
    <name type="scientific">Ophiophagus hannah</name>
    <name type="common">King cobra</name>
    <name type="synonym">Naja hannah</name>
    <dbReference type="NCBI Taxonomy" id="8665"/>
    <lineage>
        <taxon>Eukaryota</taxon>
        <taxon>Metazoa</taxon>
        <taxon>Chordata</taxon>
        <taxon>Craniata</taxon>
        <taxon>Vertebrata</taxon>
        <taxon>Euteleostomi</taxon>
        <taxon>Lepidosauria</taxon>
        <taxon>Squamata</taxon>
        <taxon>Bifurcata</taxon>
        <taxon>Unidentata</taxon>
        <taxon>Episquamata</taxon>
        <taxon>Toxicofera</taxon>
        <taxon>Serpentes</taxon>
        <taxon>Colubroidea</taxon>
        <taxon>Elapidae</taxon>
        <taxon>Elapinae</taxon>
        <taxon>Ophiophagus</taxon>
    </lineage>
</organism>
<keyword evidence="2" id="KW-0472">Membrane</keyword>
<sequence length="447" mass="50487">MDLREERAWEGEKGKKKYCSEDIRQVRMLRSKKSIHPVSIFLACFALLCSFIPSPPLLPLLSTPLPLPSPLLSLPSLPPPLLPLLSTPLPLPSLLLSFFPPFPFLSLPSLPLSPPLSALLSPPPISPNPFNQLPNQEFTSSGNGKVIHPTTGSAITILVEQRSKEIIQASQSFQAGTWRRTRIDPGLPKSNAVIIYSVVVGKKGNSSSTACQGTSVDEGPSPTPKPPTNGFHSKLCQIWGCSVDQEIICFLQREKETLSSTAAELRADKSLCQNSAGEKYKKQKRKKKRVLENVEKDEIFFILLVTMISFFKNSSERRTFKTWKEKGDTVQWKSIICSKFFCIKRVSNKQMHGFLLESTFQIKSYENTLWVDVIEGREKHIQTVGGLQNNKPDQDNSMPQVNRSKRMRKDLIRLPMINSQHIEKISRPIWKQTKFHRGTEEGQRRVF</sequence>
<comment type="caution">
    <text evidence="3">The sequence shown here is derived from an EMBL/GenBank/DDBJ whole genome shotgun (WGS) entry which is preliminary data.</text>
</comment>
<protein>
    <submittedName>
        <fullName evidence="3">Uncharacterized protein</fullName>
    </submittedName>
</protein>
<keyword evidence="2" id="KW-1133">Transmembrane helix</keyword>
<accession>V8PF02</accession>
<proteinExistence type="predicted"/>
<dbReference type="Proteomes" id="UP000018936">
    <property type="component" value="Unassembled WGS sequence"/>
</dbReference>